<dbReference type="PANTHER" id="PTHR22943:SF248">
    <property type="entry name" value="SEVEN TM RECEPTOR"/>
    <property type="match status" value="1"/>
</dbReference>
<keyword evidence="1" id="KW-1133">Transmembrane helix</keyword>
<feature type="transmembrane region" description="Helical" evidence="1">
    <location>
        <begin position="6"/>
        <end position="28"/>
    </location>
</feature>
<keyword evidence="1" id="KW-0472">Membrane</keyword>
<evidence type="ECO:0000313" key="3">
    <source>
        <dbReference type="WBParaSite" id="PTRK_0001575900.1"/>
    </source>
</evidence>
<reference evidence="3" key="1">
    <citation type="submission" date="2017-02" db="UniProtKB">
        <authorList>
            <consortium name="WormBaseParasite"/>
        </authorList>
    </citation>
    <scope>IDENTIFICATION</scope>
</reference>
<organism evidence="2 3">
    <name type="scientific">Parastrongyloides trichosuri</name>
    <name type="common">Possum-specific nematode worm</name>
    <dbReference type="NCBI Taxonomy" id="131310"/>
    <lineage>
        <taxon>Eukaryota</taxon>
        <taxon>Metazoa</taxon>
        <taxon>Ecdysozoa</taxon>
        <taxon>Nematoda</taxon>
        <taxon>Chromadorea</taxon>
        <taxon>Rhabditida</taxon>
        <taxon>Tylenchina</taxon>
        <taxon>Panagrolaimomorpha</taxon>
        <taxon>Strongyloidoidea</taxon>
        <taxon>Strongyloididae</taxon>
        <taxon>Parastrongyloides</taxon>
    </lineage>
</organism>
<dbReference type="InterPro" id="IPR019428">
    <property type="entry name" value="7TM_GPCR_serpentine_rcpt_Str"/>
</dbReference>
<accession>A0A0N5A2B1</accession>
<dbReference type="Proteomes" id="UP000038045">
    <property type="component" value="Unplaced"/>
</dbReference>
<dbReference type="Pfam" id="PF10326">
    <property type="entry name" value="7TM_GPCR_Str"/>
    <property type="match status" value="1"/>
</dbReference>
<feature type="transmembrane region" description="Helical" evidence="1">
    <location>
        <begin position="190"/>
        <end position="213"/>
    </location>
</feature>
<feature type="transmembrane region" description="Helical" evidence="1">
    <location>
        <begin position="129"/>
        <end position="151"/>
    </location>
</feature>
<protein>
    <submittedName>
        <fullName evidence="3">G_PROTEIN_RECEP_F1_2 domain-containing protein</fullName>
    </submittedName>
</protein>
<dbReference type="SUPFAM" id="SSF81321">
    <property type="entry name" value="Family A G protein-coupled receptor-like"/>
    <property type="match status" value="1"/>
</dbReference>
<proteinExistence type="predicted"/>
<keyword evidence="1" id="KW-0812">Transmembrane</keyword>
<feature type="transmembrane region" description="Helical" evidence="1">
    <location>
        <begin position="240"/>
        <end position="266"/>
    </location>
</feature>
<feature type="transmembrane region" description="Helical" evidence="1">
    <location>
        <begin position="40"/>
        <end position="65"/>
    </location>
</feature>
<feature type="transmembrane region" description="Helical" evidence="1">
    <location>
        <begin position="278"/>
        <end position="297"/>
    </location>
</feature>
<feature type="transmembrane region" description="Helical" evidence="1">
    <location>
        <begin position="91"/>
        <end position="117"/>
    </location>
</feature>
<name>A0A0N5A2B1_PARTI</name>
<evidence type="ECO:0000313" key="2">
    <source>
        <dbReference type="Proteomes" id="UP000038045"/>
    </source>
</evidence>
<dbReference type="AlphaFoldDB" id="A0A0N5A2B1"/>
<dbReference type="PANTHER" id="PTHR22943">
    <property type="entry name" value="7-TRANSMEMBRANE DOMAIN RECEPTOR C.ELEGANS"/>
    <property type="match status" value="1"/>
</dbReference>
<sequence length="344" mass="40600">MLDAKETISMYCDTFFGILLSLFCIVFIHTRPKDWNIKEYSFILICQFVFGIINCISLVILRIHVQVFENYMIVYYEFLSTDLYDFVSNRVYFSLTMYLCHISISFPTAVMIARYIVLCRTGKINTKKLFLILLFLFSLNLLVFFSCWMITEEEISEDVIRRWAIFSNNKSIYITPYVKGIGCTVHFNTFYPIFFGIGLFFIINYIIVITLYIKYQLHMKKFGNTILESTKKMHKDFGKILYYQSIIPTILSGIPSIIYFFLVSIGVDGFTKNMGTQIIQLLNFTPAVNAALFLFLLPRHRREVKRMFKRIFFKCFKKKSNVVFTVESNCKFSFDKRKSLVNRI</sequence>
<keyword evidence="2" id="KW-1185">Reference proteome</keyword>
<dbReference type="WBParaSite" id="PTRK_0001575900.1">
    <property type="protein sequence ID" value="PTRK_0001575900.1"/>
    <property type="gene ID" value="PTRK_0001575900"/>
</dbReference>
<dbReference type="Gene3D" id="1.20.1070.10">
    <property type="entry name" value="Rhodopsin 7-helix transmembrane proteins"/>
    <property type="match status" value="1"/>
</dbReference>
<evidence type="ECO:0000256" key="1">
    <source>
        <dbReference type="SAM" id="Phobius"/>
    </source>
</evidence>